<gene>
    <name evidence="7" type="ORF">Q664_04055</name>
</gene>
<dbReference type="PANTHER" id="PTHR33529">
    <property type="entry name" value="SLR0882 PROTEIN-RELATED"/>
    <property type="match status" value="1"/>
</dbReference>
<feature type="transmembrane region" description="Helical" evidence="6">
    <location>
        <begin position="97"/>
        <end position="117"/>
    </location>
</feature>
<organism evidence="7 8">
    <name type="scientific">Archangium violaceum Cb vi76</name>
    <dbReference type="NCBI Taxonomy" id="1406225"/>
    <lineage>
        <taxon>Bacteria</taxon>
        <taxon>Pseudomonadati</taxon>
        <taxon>Myxococcota</taxon>
        <taxon>Myxococcia</taxon>
        <taxon>Myxococcales</taxon>
        <taxon>Cystobacterineae</taxon>
        <taxon>Archangiaceae</taxon>
        <taxon>Archangium</taxon>
    </lineage>
</organism>
<dbReference type="GO" id="GO:0043190">
    <property type="term" value="C:ATP-binding cassette (ABC) transporter complex"/>
    <property type="evidence" value="ECO:0007669"/>
    <property type="project" value="TreeGrafter"/>
</dbReference>
<protein>
    <submittedName>
        <fullName evidence="7">Permease</fullName>
    </submittedName>
</protein>
<dbReference type="RefSeq" id="WP_043389935.1">
    <property type="nucleotide sequence ID" value="NZ_JPMI01000022.1"/>
</dbReference>
<evidence type="ECO:0000256" key="1">
    <source>
        <dbReference type="ARBA" id="ARBA00004651"/>
    </source>
</evidence>
<dbReference type="GO" id="GO:0015920">
    <property type="term" value="P:lipopolysaccharide transport"/>
    <property type="evidence" value="ECO:0007669"/>
    <property type="project" value="TreeGrafter"/>
</dbReference>
<dbReference type="AlphaFoldDB" id="A0A084T0K6"/>
<keyword evidence="4 6" id="KW-1133">Transmembrane helix</keyword>
<feature type="transmembrane region" description="Helical" evidence="6">
    <location>
        <begin position="310"/>
        <end position="327"/>
    </location>
</feature>
<keyword evidence="3 6" id="KW-0812">Transmembrane</keyword>
<feature type="transmembrane region" description="Helical" evidence="6">
    <location>
        <begin position="347"/>
        <end position="364"/>
    </location>
</feature>
<dbReference type="Pfam" id="PF03739">
    <property type="entry name" value="LptF_LptG"/>
    <property type="match status" value="1"/>
</dbReference>
<sequence>MSLLSRYLLKELVVPLVVWVAFLFLLLFVMQFLRGSEVILGSSVSLEDLGQLIVYLAPHFLMMALPVAFLLAILLGLGRLSEDRELTALQALGIGPVQLLAGPLAIGAVLAALMVLITSTAEPWGLTSIKTFVADLIKKNVVGDVKSGVFYEDLSNLTLYAETVNAEDRRWTNVLLHDDREPSAPLLMLARNGRVNTNRAGQVLTLELGDGEAHRANQDSESYSVITFKQAEIAVGVEGSMGRRNRFRSPKEELTPSELLQAAEEAERTGGDPKPFLNSLYNRLGHALAPLSFALLGTPLAIGRRQGGRAWGYLLSLGGYVAYHLLMRFCEQLGLQGRVPLPLANQLANIIFGVVGLVAMYRVSRAGTVR</sequence>
<feature type="transmembrane region" description="Helical" evidence="6">
    <location>
        <begin position="284"/>
        <end position="303"/>
    </location>
</feature>
<proteinExistence type="predicted"/>
<evidence type="ECO:0000256" key="6">
    <source>
        <dbReference type="SAM" id="Phobius"/>
    </source>
</evidence>
<evidence type="ECO:0000313" key="8">
    <source>
        <dbReference type="Proteomes" id="UP000028547"/>
    </source>
</evidence>
<name>A0A084T0K6_9BACT</name>
<keyword evidence="5 6" id="KW-0472">Membrane</keyword>
<dbReference type="InterPro" id="IPR005495">
    <property type="entry name" value="LptG/LptF_permease"/>
</dbReference>
<accession>A0A084T0K6</accession>
<evidence type="ECO:0000256" key="4">
    <source>
        <dbReference type="ARBA" id="ARBA00022989"/>
    </source>
</evidence>
<comment type="caution">
    <text evidence="7">The sequence shown here is derived from an EMBL/GenBank/DDBJ whole genome shotgun (WGS) entry which is preliminary data.</text>
</comment>
<dbReference type="PANTHER" id="PTHR33529:SF6">
    <property type="entry name" value="YJGP_YJGQ FAMILY PERMEASE"/>
    <property type="match status" value="1"/>
</dbReference>
<evidence type="ECO:0000256" key="3">
    <source>
        <dbReference type="ARBA" id="ARBA00022692"/>
    </source>
</evidence>
<feature type="transmembrane region" description="Helical" evidence="6">
    <location>
        <begin position="12"/>
        <end position="33"/>
    </location>
</feature>
<evidence type="ECO:0000256" key="5">
    <source>
        <dbReference type="ARBA" id="ARBA00023136"/>
    </source>
</evidence>
<keyword evidence="2" id="KW-1003">Cell membrane</keyword>
<comment type="subcellular location">
    <subcellularLocation>
        <location evidence="1">Cell membrane</location>
        <topology evidence="1">Multi-pass membrane protein</topology>
    </subcellularLocation>
</comment>
<dbReference type="Proteomes" id="UP000028547">
    <property type="component" value="Unassembled WGS sequence"/>
</dbReference>
<reference evidence="7 8" key="1">
    <citation type="submission" date="2014-07" db="EMBL/GenBank/DDBJ databases">
        <title>Draft Genome Sequence of Gephyronic Acid Producer, Cystobacter violaceus Strain Cb vi76.</title>
        <authorList>
            <person name="Stevens D.C."/>
            <person name="Young J."/>
            <person name="Carmichael R."/>
            <person name="Tan J."/>
            <person name="Taylor R.E."/>
        </authorList>
    </citation>
    <scope>NUCLEOTIDE SEQUENCE [LARGE SCALE GENOMIC DNA]</scope>
    <source>
        <strain evidence="7 8">Cb vi76</strain>
    </source>
</reference>
<dbReference type="EMBL" id="JPMI01000022">
    <property type="protein sequence ID" value="KFA94241.1"/>
    <property type="molecule type" value="Genomic_DNA"/>
</dbReference>
<evidence type="ECO:0000256" key="2">
    <source>
        <dbReference type="ARBA" id="ARBA00022475"/>
    </source>
</evidence>
<evidence type="ECO:0000313" key="7">
    <source>
        <dbReference type="EMBL" id="KFA94241.1"/>
    </source>
</evidence>
<feature type="transmembrane region" description="Helical" evidence="6">
    <location>
        <begin position="53"/>
        <end position="77"/>
    </location>
</feature>